<dbReference type="PANTHER" id="PTHR12756">
    <property type="entry name" value="CYTOSOLIC CARBOXYPEPTIDASE"/>
    <property type="match status" value="1"/>
</dbReference>
<dbReference type="Pfam" id="PF18027">
    <property type="entry name" value="Pepdidase_M14_N"/>
    <property type="match status" value="1"/>
</dbReference>
<reference evidence="5 6" key="1">
    <citation type="journal article" date="2006" name="Nature">
        <title>Global trends of whole-genome duplications revealed by the ciliate Paramecium tetraurelia.</title>
        <authorList>
            <consortium name="Genoscope"/>
            <person name="Aury J.-M."/>
            <person name="Jaillon O."/>
            <person name="Duret L."/>
            <person name="Noel B."/>
            <person name="Jubin C."/>
            <person name="Porcel B.M."/>
            <person name="Segurens B."/>
            <person name="Daubin V."/>
            <person name="Anthouard V."/>
            <person name="Aiach N."/>
            <person name="Arnaiz O."/>
            <person name="Billaut A."/>
            <person name="Beisson J."/>
            <person name="Blanc I."/>
            <person name="Bouhouche K."/>
            <person name="Camara F."/>
            <person name="Duharcourt S."/>
            <person name="Guigo R."/>
            <person name="Gogendeau D."/>
            <person name="Katinka M."/>
            <person name="Keller A.-M."/>
            <person name="Kissmehl R."/>
            <person name="Klotz C."/>
            <person name="Koll F."/>
            <person name="Le Moue A."/>
            <person name="Lepere C."/>
            <person name="Malinsky S."/>
            <person name="Nowacki M."/>
            <person name="Nowak J.K."/>
            <person name="Plattner H."/>
            <person name="Poulain J."/>
            <person name="Ruiz F."/>
            <person name="Serrano V."/>
            <person name="Zagulski M."/>
            <person name="Dessen P."/>
            <person name="Betermier M."/>
            <person name="Weissenbach J."/>
            <person name="Scarpelli C."/>
            <person name="Schachter V."/>
            <person name="Sperling L."/>
            <person name="Meyer E."/>
            <person name="Cohen J."/>
            <person name="Wincker P."/>
        </authorList>
    </citation>
    <scope>NUCLEOTIDE SEQUENCE [LARGE SCALE GENOMIC DNA]</scope>
    <source>
        <strain evidence="5 6">Stock d4-2</strain>
    </source>
</reference>
<dbReference type="Gene3D" id="3.40.630.10">
    <property type="entry name" value="Zn peptidases"/>
    <property type="match status" value="1"/>
</dbReference>
<comment type="cofactor">
    <cofactor evidence="1">
        <name>Zn(2+)</name>
        <dbReference type="ChEBI" id="CHEBI:29105"/>
    </cofactor>
</comment>
<proteinExistence type="inferred from homology"/>
<dbReference type="HOGENOM" id="CLU_350391_0_0_1"/>
<dbReference type="InterPro" id="IPR040626">
    <property type="entry name" value="Pepdidase_M14_N"/>
</dbReference>
<dbReference type="GO" id="GO:0015631">
    <property type="term" value="F:tubulin binding"/>
    <property type="evidence" value="ECO:0000318"/>
    <property type="project" value="GO_Central"/>
</dbReference>
<feature type="domain" description="Peptidase M14" evidence="4">
    <location>
        <begin position="263"/>
        <end position="514"/>
    </location>
</feature>
<dbReference type="GO" id="GO:0006508">
    <property type="term" value="P:proteolysis"/>
    <property type="evidence" value="ECO:0007669"/>
    <property type="project" value="InterPro"/>
</dbReference>
<dbReference type="AlphaFoldDB" id="A0D9N8"/>
<dbReference type="PANTHER" id="PTHR12756:SF11">
    <property type="entry name" value="CYTOSOLIC CARBOXYPEPTIDASE 1"/>
    <property type="match status" value="1"/>
</dbReference>
<dbReference type="eggNOG" id="KOG3641">
    <property type="taxonomic scope" value="Eukaryota"/>
</dbReference>
<dbReference type="OMA" id="RIWICPH"/>
<sequence>MQFYGLLPAPNPLVQAADPEIKQKIGQMKKKDAYDERDSAFNMWDYFSDNKVNLIYQRFDNYPWSMIPLNNHRFAASCFFDCKKLLALNRELRLTEFTIVLNKNLYPSTMKQKEQKQLALEQDNKKYNGLKFDSNFESGNLFTSYRVGPNEYDLMMQNDTNSKGNTQWFYFSVENTLKNSVVTFNIINFIKCDSLFNMGQRPVVFSNKCNRQKGTGWIKAGHNIIYFRNKFKRENSTLKTYYTLSFSYKFEYSNDKVFFAQCYPYTYSQLNNFIERSIRPNKFAEVKELCKTISKLSCPLIIIGNGKKAILLMARQHPGETPGSFTIEGAIEFLISSCMEAEVLRSHFTFYIIPMINPDGVIFGNYRCNLYGADLNRIWICPHKELHDSVWHVRELIRQINQITELNLIIDFHGHSKKQIFSWHFRFNSFYYANSLCDEQKLLPLISCNLSKMMNLRDCSFSVHESKKKTARVALQSEVKNGFTYTLEISFHAFRQQAFQDFTESSYKQLGEDVSLSIFKLFESQMVKSSKLPRTLTLQQNDELDKLIKECDLSQLQIGEDDSGSDSNPEEDALQEQELQSFFNSQKQNKIIIQTKKKLNRIEKASQTDIQHYQNLMLDEKVLQKIEEQVKSIRKPNTETLGFQSIQEIVSNYQDVPLQEGFTNSFQQTDISLQQILGKMQVYHVRVSNKNSMFQNQIATQSSKPVVIVLKNPYSKQQMSQQQQLMPQHQDASIKNRRRITSITGRSSIEYKRLSHDRKFSIQQYNQDRNHALSFTQQQVTPQNLLTQDATFEKIANISKLKFYDKQMLKNLF</sequence>
<dbReference type="EMBL" id="CT868341">
    <property type="protein sequence ID" value="CAK79755.1"/>
    <property type="molecule type" value="Genomic_DNA"/>
</dbReference>
<comment type="similarity">
    <text evidence="2 3">Belongs to the peptidase M14 family.</text>
</comment>
<dbReference type="SUPFAM" id="SSF53187">
    <property type="entry name" value="Zn-dependent exopeptidases"/>
    <property type="match status" value="1"/>
</dbReference>
<dbReference type="KEGG" id="ptm:GSPATT00014686001"/>
<evidence type="ECO:0000256" key="2">
    <source>
        <dbReference type="ARBA" id="ARBA00005988"/>
    </source>
</evidence>
<keyword evidence="6" id="KW-1185">Reference proteome</keyword>
<gene>
    <name evidence="5" type="ORF">GSPATT00014686001</name>
</gene>
<dbReference type="STRING" id="5888.A0D9N8"/>
<feature type="active site" description="Proton donor/acceptor" evidence="3">
    <location>
        <position position="488"/>
    </location>
</feature>
<dbReference type="PROSITE" id="PS52035">
    <property type="entry name" value="PEPTIDASE_M14"/>
    <property type="match status" value="1"/>
</dbReference>
<dbReference type="InterPro" id="IPR050821">
    <property type="entry name" value="Cytosolic_carboxypeptidase"/>
</dbReference>
<dbReference type="MEROPS" id="M14.A31"/>
<evidence type="ECO:0000256" key="3">
    <source>
        <dbReference type="PROSITE-ProRule" id="PRU01379"/>
    </source>
</evidence>
<dbReference type="Proteomes" id="UP000000600">
    <property type="component" value="Unassembled WGS sequence"/>
</dbReference>
<dbReference type="GO" id="GO:0005737">
    <property type="term" value="C:cytoplasm"/>
    <property type="evidence" value="ECO:0000318"/>
    <property type="project" value="GO_Central"/>
</dbReference>
<evidence type="ECO:0000256" key="1">
    <source>
        <dbReference type="ARBA" id="ARBA00001947"/>
    </source>
</evidence>
<dbReference type="GeneID" id="5032937"/>
<evidence type="ECO:0000313" key="5">
    <source>
        <dbReference type="EMBL" id="CAK79755.1"/>
    </source>
</evidence>
<dbReference type="GO" id="GO:0004181">
    <property type="term" value="F:metallocarboxypeptidase activity"/>
    <property type="evidence" value="ECO:0000318"/>
    <property type="project" value="GO_Central"/>
</dbReference>
<organism evidence="5 6">
    <name type="scientific">Paramecium tetraurelia</name>
    <dbReference type="NCBI Taxonomy" id="5888"/>
    <lineage>
        <taxon>Eukaryota</taxon>
        <taxon>Sar</taxon>
        <taxon>Alveolata</taxon>
        <taxon>Ciliophora</taxon>
        <taxon>Intramacronucleata</taxon>
        <taxon>Oligohymenophorea</taxon>
        <taxon>Peniculida</taxon>
        <taxon>Parameciidae</taxon>
        <taxon>Paramecium</taxon>
    </lineage>
</organism>
<evidence type="ECO:0000259" key="4">
    <source>
        <dbReference type="PROSITE" id="PS52035"/>
    </source>
</evidence>
<dbReference type="RefSeq" id="XP_001447152.1">
    <property type="nucleotide sequence ID" value="XM_001447115.1"/>
</dbReference>
<dbReference type="InterPro" id="IPR000834">
    <property type="entry name" value="Peptidase_M14"/>
</dbReference>
<name>A0D9N8_PARTE</name>
<accession>A0D9N8</accession>
<dbReference type="GO" id="GO:0015630">
    <property type="term" value="C:microtubule cytoskeleton"/>
    <property type="evidence" value="ECO:0000318"/>
    <property type="project" value="GO_Central"/>
</dbReference>
<evidence type="ECO:0000313" key="6">
    <source>
        <dbReference type="Proteomes" id="UP000000600"/>
    </source>
</evidence>
<dbReference type="Gene3D" id="2.60.40.3120">
    <property type="match status" value="1"/>
</dbReference>
<protein>
    <recommendedName>
        <fullName evidence="4">Peptidase M14 domain-containing protein</fullName>
    </recommendedName>
</protein>
<dbReference type="Pfam" id="PF00246">
    <property type="entry name" value="Peptidase_M14"/>
    <property type="match status" value="1"/>
</dbReference>
<dbReference type="InParanoid" id="A0D9N8"/>
<dbReference type="OrthoDB" id="10253041at2759"/>
<dbReference type="GO" id="GO:0008270">
    <property type="term" value="F:zinc ion binding"/>
    <property type="evidence" value="ECO:0007669"/>
    <property type="project" value="InterPro"/>
</dbReference>